<feature type="transmembrane region" description="Helical" evidence="1">
    <location>
        <begin position="45"/>
        <end position="67"/>
    </location>
</feature>
<keyword evidence="1" id="KW-0472">Membrane</keyword>
<dbReference type="OrthoDB" id="284718at2759"/>
<dbReference type="PANTHER" id="PTHR28038">
    <property type="entry name" value="ADL329WP"/>
    <property type="match status" value="1"/>
</dbReference>
<dbReference type="PANTHER" id="PTHR28038:SF1">
    <property type="entry name" value="ADL329WP"/>
    <property type="match status" value="1"/>
</dbReference>
<keyword evidence="1" id="KW-0812">Transmembrane</keyword>
<dbReference type="Proteomes" id="UP000094801">
    <property type="component" value="Unassembled WGS sequence"/>
</dbReference>
<keyword evidence="1" id="KW-1133">Transmembrane helix</keyword>
<accession>A0A1E4T3J5</accession>
<evidence type="ECO:0000313" key="2">
    <source>
        <dbReference type="EMBL" id="ODV86329.1"/>
    </source>
</evidence>
<reference evidence="3" key="1">
    <citation type="submission" date="2016-04" db="EMBL/GenBank/DDBJ databases">
        <title>Comparative genomics of biotechnologically important yeasts.</title>
        <authorList>
            <consortium name="DOE Joint Genome Institute"/>
            <person name="Riley R."/>
            <person name="Haridas S."/>
            <person name="Wolfe K.H."/>
            <person name="Lopes M.R."/>
            <person name="Hittinger C.T."/>
            <person name="Goker M."/>
            <person name="Salamov A."/>
            <person name="Wisecaver J."/>
            <person name="Long T.M."/>
            <person name="Aerts A.L."/>
            <person name="Barry K."/>
            <person name="Choi C."/>
            <person name="Clum A."/>
            <person name="Coughlan A.Y."/>
            <person name="Deshpande S."/>
            <person name="Douglass A.P."/>
            <person name="Hanson S.J."/>
            <person name="Klenk H.-P."/>
            <person name="Labutti K."/>
            <person name="Lapidus A."/>
            <person name="Lindquist E."/>
            <person name="Lipzen A."/>
            <person name="Meier-Kolthoff J.P."/>
            <person name="Ohm R.A."/>
            <person name="Otillar R.P."/>
            <person name="Pangilinan J."/>
            <person name="Peng Y."/>
            <person name="Rokas A."/>
            <person name="Rosa C.A."/>
            <person name="Scheuner C."/>
            <person name="Sibirny A.A."/>
            <person name="Slot J.C."/>
            <person name="Stielow J.B."/>
            <person name="Sun H."/>
            <person name="Kurtzman C.P."/>
            <person name="Blackwell M."/>
            <person name="Grigoriev I.V."/>
            <person name="Jeffries T.W."/>
        </authorList>
    </citation>
    <scope>NUCLEOTIDE SEQUENCE [LARGE SCALE GENOMIC DNA]</scope>
    <source>
        <strain evidence="3">NRRL YB-2248</strain>
    </source>
</reference>
<proteinExistence type="predicted"/>
<sequence length="119" mass="12551">MVKDVKRAELVKPYVHIPPPAKTVASNFVGQNLPMVAMFLRNKPMAWACAFLAIQGYLNAPLIAAPNDDSTPAYFKIIFAVIALGASYVDLFFPSVSPVARKAAEEAAAAAAAATNTAA</sequence>
<keyword evidence="3" id="KW-1185">Reference proteome</keyword>
<dbReference type="STRING" id="983967.A0A1E4T3J5"/>
<protein>
    <submittedName>
        <fullName evidence="2">Uncharacterized protein</fullName>
    </submittedName>
</protein>
<dbReference type="AlphaFoldDB" id="A0A1E4T3J5"/>
<dbReference type="EMBL" id="KV453850">
    <property type="protein sequence ID" value="ODV86329.1"/>
    <property type="molecule type" value="Genomic_DNA"/>
</dbReference>
<name>A0A1E4T3J5_9ASCO</name>
<evidence type="ECO:0000313" key="3">
    <source>
        <dbReference type="Proteomes" id="UP000094801"/>
    </source>
</evidence>
<organism evidence="2 3">
    <name type="scientific">[Candida] arabinofermentans NRRL YB-2248</name>
    <dbReference type="NCBI Taxonomy" id="983967"/>
    <lineage>
        <taxon>Eukaryota</taxon>
        <taxon>Fungi</taxon>
        <taxon>Dikarya</taxon>
        <taxon>Ascomycota</taxon>
        <taxon>Saccharomycotina</taxon>
        <taxon>Pichiomycetes</taxon>
        <taxon>Pichiales</taxon>
        <taxon>Pichiaceae</taxon>
        <taxon>Ogataea</taxon>
        <taxon>Ogataea/Candida clade</taxon>
    </lineage>
</organism>
<evidence type="ECO:0000256" key="1">
    <source>
        <dbReference type="SAM" id="Phobius"/>
    </source>
</evidence>
<feature type="transmembrane region" description="Helical" evidence="1">
    <location>
        <begin position="73"/>
        <end position="93"/>
    </location>
</feature>
<gene>
    <name evidence="2" type="ORF">CANARDRAFT_22230</name>
</gene>